<name>A0A4R3UQY7_ROSSA</name>
<dbReference type="EMBL" id="SMBU01000020">
    <property type="protein sequence ID" value="TCU93077.1"/>
    <property type="molecule type" value="Genomic_DNA"/>
</dbReference>
<dbReference type="GO" id="GO:0016758">
    <property type="term" value="F:hexosyltransferase activity"/>
    <property type="evidence" value="ECO:0007669"/>
    <property type="project" value="TreeGrafter"/>
</dbReference>
<keyword evidence="1" id="KW-0328">Glycosyltransferase</keyword>
<reference evidence="3 4" key="1">
    <citation type="submission" date="2019-03" db="EMBL/GenBank/DDBJ databases">
        <title>Genomic Encyclopedia of Type Strains, Phase IV (KMG-IV): sequencing the most valuable type-strain genomes for metagenomic binning, comparative biology and taxonomic classification.</title>
        <authorList>
            <person name="Goeker M."/>
        </authorList>
    </citation>
    <scope>NUCLEOTIDE SEQUENCE [LARGE SCALE GENOMIC DNA]</scope>
    <source>
        <strain evidence="3 4">DSM 654</strain>
    </source>
</reference>
<dbReference type="InterPro" id="IPR004629">
    <property type="entry name" value="WecG_TagA_CpsF"/>
</dbReference>
<evidence type="ECO:0000313" key="3">
    <source>
        <dbReference type="EMBL" id="TCU93077.1"/>
    </source>
</evidence>
<gene>
    <name evidence="3" type="ORF">EV671_102038</name>
</gene>
<comment type="caution">
    <text evidence="3">The sequence shown here is derived from an EMBL/GenBank/DDBJ whole genome shotgun (WGS) entry which is preliminary data.</text>
</comment>
<dbReference type="NCBIfam" id="TIGR00696">
    <property type="entry name" value="wecG_tagA_cpsF"/>
    <property type="match status" value="1"/>
</dbReference>
<proteinExistence type="predicted"/>
<dbReference type="CDD" id="cd06533">
    <property type="entry name" value="Glyco_transf_WecG_TagA"/>
    <property type="match status" value="1"/>
</dbReference>
<dbReference type="Proteomes" id="UP000295110">
    <property type="component" value="Unassembled WGS sequence"/>
</dbReference>
<evidence type="ECO:0000256" key="2">
    <source>
        <dbReference type="ARBA" id="ARBA00022679"/>
    </source>
</evidence>
<organism evidence="3 4">
    <name type="scientific">Roseateles saccharophilus</name>
    <name type="common">Pseudomonas saccharophila</name>
    <dbReference type="NCBI Taxonomy" id="304"/>
    <lineage>
        <taxon>Bacteria</taxon>
        <taxon>Pseudomonadati</taxon>
        <taxon>Pseudomonadota</taxon>
        <taxon>Betaproteobacteria</taxon>
        <taxon>Burkholderiales</taxon>
        <taxon>Sphaerotilaceae</taxon>
        <taxon>Roseateles</taxon>
    </lineage>
</organism>
<dbReference type="PANTHER" id="PTHR34136">
    <property type="match status" value="1"/>
</dbReference>
<accession>A0A4R3UQY7</accession>
<dbReference type="AlphaFoldDB" id="A0A4R3UQY7"/>
<keyword evidence="4" id="KW-1185">Reference proteome</keyword>
<sequence>MSWGEALARIGSWAAGRESRYVCISNAHSVVTGSRDPAFASVLSEADMVTPDGAPVAWMMRRQGVDDQQRINGPDLMWRYCEQAGRRGEAVYLYGGTEATLALLQQRLREAFPGLRIAGAVSPPFRAPTAEELARHIEAINASGAGTVWVSLGCPKQELWMAAQRGRVQAVMVGVGAAFDYHAGTIRRAPAWMQRCGLEWLHRLASEPRRLWRRYLVTNSLFIWGAAKQLMRG</sequence>
<dbReference type="Pfam" id="PF03808">
    <property type="entry name" value="Glyco_tran_WecG"/>
    <property type="match status" value="1"/>
</dbReference>
<protein>
    <submittedName>
        <fullName evidence="3">N-acetylglucosaminyldiphosphoundecaprenol N-acetyl-beta-D-mannosaminyltransferase</fullName>
    </submittedName>
</protein>
<evidence type="ECO:0000256" key="1">
    <source>
        <dbReference type="ARBA" id="ARBA00022676"/>
    </source>
</evidence>
<dbReference type="PANTHER" id="PTHR34136:SF1">
    <property type="entry name" value="UDP-N-ACETYL-D-MANNOSAMINURONIC ACID TRANSFERASE"/>
    <property type="match status" value="1"/>
</dbReference>
<keyword evidence="2 3" id="KW-0808">Transferase</keyword>
<evidence type="ECO:0000313" key="4">
    <source>
        <dbReference type="Proteomes" id="UP000295110"/>
    </source>
</evidence>